<dbReference type="PANTHER" id="PTHR12236:SF86">
    <property type="entry name" value="CCP84AC-RELATED"/>
    <property type="match status" value="1"/>
</dbReference>
<feature type="signal peptide" evidence="3">
    <location>
        <begin position="1"/>
        <end position="19"/>
    </location>
</feature>
<dbReference type="PRINTS" id="PR00947">
    <property type="entry name" value="CUTICLE"/>
</dbReference>
<keyword evidence="3" id="KW-0732">Signal</keyword>
<sequence>MSFLLSNAVLLTICGLTFAGVTISRDSVNKQVLPEKVLTHNPIDAAHFLDYYAYPKYEFNYDVKDLKTGDIKNQWETRDGDVVKGIYTLKESDGTTRVVEYTADDHNGFNAVVKKLGVASHPIIYAKPFNL</sequence>
<evidence type="ECO:0000313" key="5">
    <source>
        <dbReference type="Proteomes" id="UP000091820"/>
    </source>
</evidence>
<evidence type="ECO:0000256" key="3">
    <source>
        <dbReference type="SAM" id="SignalP"/>
    </source>
</evidence>
<dbReference type="GO" id="GO:0042302">
    <property type="term" value="F:structural constituent of cuticle"/>
    <property type="evidence" value="ECO:0007669"/>
    <property type="project" value="UniProtKB-UniRule"/>
</dbReference>
<evidence type="ECO:0000256" key="2">
    <source>
        <dbReference type="PROSITE-ProRule" id="PRU00497"/>
    </source>
</evidence>
<name>A0A1A9WGA3_9MUSC</name>
<dbReference type="PANTHER" id="PTHR12236">
    <property type="entry name" value="STRUCTURAL CONTITUENT OF CUTICLE"/>
    <property type="match status" value="1"/>
</dbReference>
<organism evidence="4 5">
    <name type="scientific">Glossina brevipalpis</name>
    <dbReference type="NCBI Taxonomy" id="37001"/>
    <lineage>
        <taxon>Eukaryota</taxon>
        <taxon>Metazoa</taxon>
        <taxon>Ecdysozoa</taxon>
        <taxon>Arthropoda</taxon>
        <taxon>Hexapoda</taxon>
        <taxon>Insecta</taxon>
        <taxon>Pterygota</taxon>
        <taxon>Neoptera</taxon>
        <taxon>Endopterygota</taxon>
        <taxon>Diptera</taxon>
        <taxon>Brachycera</taxon>
        <taxon>Muscomorpha</taxon>
        <taxon>Hippoboscoidea</taxon>
        <taxon>Glossinidae</taxon>
        <taxon>Glossina</taxon>
    </lineage>
</organism>
<dbReference type="InterPro" id="IPR000618">
    <property type="entry name" value="Insect_cuticle"/>
</dbReference>
<dbReference type="GO" id="GO:0005615">
    <property type="term" value="C:extracellular space"/>
    <property type="evidence" value="ECO:0007669"/>
    <property type="project" value="TreeGrafter"/>
</dbReference>
<reference evidence="4" key="2">
    <citation type="submission" date="2020-05" db="UniProtKB">
        <authorList>
            <consortium name="EnsemblMetazoa"/>
        </authorList>
    </citation>
    <scope>IDENTIFICATION</scope>
    <source>
        <strain evidence="4">IAEA</strain>
    </source>
</reference>
<dbReference type="AlphaFoldDB" id="A0A1A9WGA3"/>
<dbReference type="EnsemblMetazoa" id="GBRI018659-RA">
    <property type="protein sequence ID" value="GBRI018659-PA"/>
    <property type="gene ID" value="GBRI018659"/>
</dbReference>
<protein>
    <recommendedName>
        <fullName evidence="6">Cuticle protein 19</fullName>
    </recommendedName>
</protein>
<feature type="chain" id="PRO_5017607073" description="Cuticle protein 19" evidence="3">
    <location>
        <begin position="20"/>
        <end position="131"/>
    </location>
</feature>
<evidence type="ECO:0000313" key="4">
    <source>
        <dbReference type="EnsemblMetazoa" id="GBRI018659-PA"/>
    </source>
</evidence>
<dbReference type="InterPro" id="IPR031311">
    <property type="entry name" value="CHIT_BIND_RR_consensus"/>
</dbReference>
<dbReference type="PROSITE" id="PS00233">
    <property type="entry name" value="CHIT_BIND_RR_1"/>
    <property type="match status" value="1"/>
</dbReference>
<keyword evidence="5" id="KW-1185">Reference proteome</keyword>
<proteinExistence type="predicted"/>
<accession>A0A1A9WGA3</accession>
<dbReference type="STRING" id="37001.A0A1A9WGA3"/>
<dbReference type="Pfam" id="PF00379">
    <property type="entry name" value="Chitin_bind_4"/>
    <property type="match status" value="1"/>
</dbReference>
<reference evidence="5" key="1">
    <citation type="submission" date="2014-03" db="EMBL/GenBank/DDBJ databases">
        <authorList>
            <person name="Aksoy S."/>
            <person name="Warren W."/>
            <person name="Wilson R.K."/>
        </authorList>
    </citation>
    <scope>NUCLEOTIDE SEQUENCE [LARGE SCALE GENOMIC DNA]</scope>
    <source>
        <strain evidence="5">IAEA</strain>
    </source>
</reference>
<dbReference type="InterPro" id="IPR051217">
    <property type="entry name" value="Insect_Cuticle_Struc_Prot"/>
</dbReference>
<dbReference type="VEuPathDB" id="VectorBase:GBRI018659"/>
<keyword evidence="1 2" id="KW-0193">Cuticle</keyword>
<dbReference type="PROSITE" id="PS51155">
    <property type="entry name" value="CHIT_BIND_RR_2"/>
    <property type="match status" value="1"/>
</dbReference>
<dbReference type="GO" id="GO:0031012">
    <property type="term" value="C:extracellular matrix"/>
    <property type="evidence" value="ECO:0007669"/>
    <property type="project" value="TreeGrafter"/>
</dbReference>
<evidence type="ECO:0008006" key="6">
    <source>
        <dbReference type="Google" id="ProtNLM"/>
    </source>
</evidence>
<evidence type="ECO:0000256" key="1">
    <source>
        <dbReference type="ARBA" id="ARBA00022460"/>
    </source>
</evidence>
<dbReference type="Proteomes" id="UP000091820">
    <property type="component" value="Unassembled WGS sequence"/>
</dbReference>